<dbReference type="InterPro" id="IPR045552">
    <property type="entry name" value="bpX2"/>
</dbReference>
<comment type="caution">
    <text evidence="2">The sequence shown here is derived from an EMBL/GenBank/DDBJ whole genome shotgun (WGS) entry which is preliminary data.</text>
</comment>
<dbReference type="Pfam" id="PF19918">
    <property type="entry name" value="bpX2"/>
    <property type="match status" value="1"/>
</dbReference>
<gene>
    <name evidence="2" type="ORF">E2R66_25720</name>
</gene>
<organism evidence="2 3">
    <name type="scientific">Mucilaginibacter psychrotolerans</name>
    <dbReference type="NCBI Taxonomy" id="1524096"/>
    <lineage>
        <taxon>Bacteria</taxon>
        <taxon>Pseudomonadati</taxon>
        <taxon>Bacteroidota</taxon>
        <taxon>Sphingobacteriia</taxon>
        <taxon>Sphingobacteriales</taxon>
        <taxon>Sphingobacteriaceae</taxon>
        <taxon>Mucilaginibacter</taxon>
    </lineage>
</organism>
<name>A0A4Y8S4D2_9SPHI</name>
<accession>A0A4Y8S4D2</accession>
<evidence type="ECO:0000313" key="3">
    <source>
        <dbReference type="Proteomes" id="UP000297540"/>
    </source>
</evidence>
<evidence type="ECO:0000259" key="1">
    <source>
        <dbReference type="Pfam" id="PF19918"/>
    </source>
</evidence>
<dbReference type="EMBL" id="SOZE01000044">
    <property type="protein sequence ID" value="TFF33485.1"/>
    <property type="molecule type" value="Genomic_DNA"/>
</dbReference>
<reference evidence="2 3" key="1">
    <citation type="journal article" date="2017" name="Int. J. Syst. Evol. Microbiol.">
        <title>Mucilaginibacterpsychrotolerans sp. nov., isolated from peatlands.</title>
        <authorList>
            <person name="Deng Y."/>
            <person name="Shen L."/>
            <person name="Xu B."/>
            <person name="Liu Y."/>
            <person name="Gu Z."/>
            <person name="Liu H."/>
            <person name="Zhou Y."/>
        </authorList>
    </citation>
    <scope>NUCLEOTIDE SEQUENCE [LARGE SCALE GENOMIC DNA]</scope>
    <source>
        <strain evidence="2 3">NH7-4</strain>
    </source>
</reference>
<dbReference type="Proteomes" id="UP000297540">
    <property type="component" value="Unassembled WGS sequence"/>
</dbReference>
<protein>
    <recommendedName>
        <fullName evidence="1">MoxR-vWA-beta-propeller ternary system domain-containing protein</fullName>
    </recommendedName>
</protein>
<feature type="domain" description="MoxR-vWA-beta-propeller ternary system" evidence="1">
    <location>
        <begin position="6"/>
        <end position="229"/>
    </location>
</feature>
<sequence length="235" mass="25432">MEKILVLETKYKAALGEIRGISGLKAAEAEGLIWLRGIFELEKPDPLIAGLPALSVYMLDGDGLLFPAGKPTPVAKLPVLDWQTIKIFLPVTMPVSAIPGSIVEKLELRLGCSAVEHEPFALLCTLFDWKAYADKAPETRLRPLRFAVSAEGQVLVFGQPLPNVAGKLYWAKGQLLLPAGFDFDPPALAELLPESQGVSDAFMLFNADATWDSIPLSGFQPARRSAIRLTSVGHA</sequence>
<dbReference type="OrthoDB" id="674746at2"/>
<dbReference type="AlphaFoldDB" id="A0A4Y8S4D2"/>
<proteinExistence type="predicted"/>
<keyword evidence="3" id="KW-1185">Reference proteome</keyword>
<dbReference type="RefSeq" id="WP_134737964.1">
    <property type="nucleotide sequence ID" value="NZ_SOZE01000044.1"/>
</dbReference>
<evidence type="ECO:0000313" key="2">
    <source>
        <dbReference type="EMBL" id="TFF33485.1"/>
    </source>
</evidence>